<feature type="transmembrane region" description="Helical" evidence="1">
    <location>
        <begin position="38"/>
        <end position="57"/>
    </location>
</feature>
<dbReference type="STRING" id="1563681.BFP71_07520"/>
<dbReference type="Proteomes" id="UP000095552">
    <property type="component" value="Unassembled WGS sequence"/>
</dbReference>
<accession>A0A1E5T3K2</accession>
<comment type="caution">
    <text evidence="3">The sequence shown here is derived from an EMBL/GenBank/DDBJ whole genome shotgun (WGS) entry which is preliminary data.</text>
</comment>
<dbReference type="EMBL" id="MDGQ01000004">
    <property type="protein sequence ID" value="OEK05952.1"/>
    <property type="molecule type" value="Genomic_DNA"/>
</dbReference>
<dbReference type="Pfam" id="PF25231">
    <property type="entry name" value="DUF7847"/>
    <property type="match status" value="1"/>
</dbReference>
<dbReference type="RefSeq" id="WP_069834871.1">
    <property type="nucleotide sequence ID" value="NZ_MDGQ01000004.1"/>
</dbReference>
<feature type="transmembrane region" description="Helical" evidence="1">
    <location>
        <begin position="244"/>
        <end position="270"/>
    </location>
</feature>
<name>A0A1E5T3K2_9BACT</name>
<evidence type="ECO:0000313" key="3">
    <source>
        <dbReference type="EMBL" id="OEK05952.1"/>
    </source>
</evidence>
<feature type="domain" description="DUF7847" evidence="2">
    <location>
        <begin position="130"/>
        <end position="263"/>
    </location>
</feature>
<evidence type="ECO:0000313" key="4">
    <source>
        <dbReference type="Proteomes" id="UP000095552"/>
    </source>
</evidence>
<proteinExistence type="predicted"/>
<protein>
    <recommendedName>
        <fullName evidence="2">DUF7847 domain-containing protein</fullName>
    </recommendedName>
</protein>
<feature type="transmembrane region" description="Helical" evidence="1">
    <location>
        <begin position="186"/>
        <end position="207"/>
    </location>
</feature>
<keyword evidence="1" id="KW-0812">Transmembrane</keyword>
<dbReference type="OrthoDB" id="1049480at2"/>
<sequence>MSYSQQLEYFKKRQFGEKVNATFVFIRENAWPFLKVQLMIAGPILLLISILLGNMMGDLNFDLESGFTANNIIDLLEVYGLTILSTMVTTTVIPTVTYGYMVAYQDNPPKDITVAAVTRNFAGRFFNILGFNFLTYIVVIIASFFLILPGIYVGIALTLGASIIVFESSNPIDAFSRSFKLVSGKWWSTFGLLIVMGIIGYIINLFFGLPRAIVMGIDAFTAFQEDGDVNGLELISDTSRTLNILFSLLETFGAILLYALVYIAMAFQYFNLVERKESRGLVAKIEQMDNEAAEEDSDEDY</sequence>
<keyword evidence="1" id="KW-1133">Transmembrane helix</keyword>
<dbReference type="AlphaFoldDB" id="A0A1E5T3K2"/>
<feature type="transmembrane region" description="Helical" evidence="1">
    <location>
        <begin position="133"/>
        <end position="166"/>
    </location>
</feature>
<gene>
    <name evidence="3" type="ORF">BFP71_07520</name>
</gene>
<reference evidence="3 4" key="1">
    <citation type="submission" date="2016-08" db="EMBL/GenBank/DDBJ databases">
        <title>Draft genome of Fabibacter sp. strain SK-8.</title>
        <authorList>
            <person name="Wong S.-K."/>
            <person name="Hamasaki K."/>
            <person name="Yoshizawa S."/>
        </authorList>
    </citation>
    <scope>NUCLEOTIDE SEQUENCE [LARGE SCALE GENOMIC DNA]</scope>
    <source>
        <strain evidence="3 4">SK-8</strain>
    </source>
</reference>
<keyword evidence="1" id="KW-0472">Membrane</keyword>
<evidence type="ECO:0000259" key="2">
    <source>
        <dbReference type="Pfam" id="PF25231"/>
    </source>
</evidence>
<evidence type="ECO:0000256" key="1">
    <source>
        <dbReference type="SAM" id="Phobius"/>
    </source>
</evidence>
<keyword evidence="4" id="KW-1185">Reference proteome</keyword>
<dbReference type="InterPro" id="IPR057169">
    <property type="entry name" value="DUF7847"/>
</dbReference>
<feature type="transmembrane region" description="Helical" evidence="1">
    <location>
        <begin position="78"/>
        <end position="101"/>
    </location>
</feature>
<organism evidence="3 4">
    <name type="scientific">Roseivirga misakiensis</name>
    <dbReference type="NCBI Taxonomy" id="1563681"/>
    <lineage>
        <taxon>Bacteria</taxon>
        <taxon>Pseudomonadati</taxon>
        <taxon>Bacteroidota</taxon>
        <taxon>Cytophagia</taxon>
        <taxon>Cytophagales</taxon>
        <taxon>Roseivirgaceae</taxon>
        <taxon>Roseivirga</taxon>
    </lineage>
</organism>